<dbReference type="GO" id="GO:0016301">
    <property type="term" value="F:kinase activity"/>
    <property type="evidence" value="ECO:0007669"/>
    <property type="project" value="UniProtKB-KW"/>
</dbReference>
<evidence type="ECO:0000256" key="2">
    <source>
        <dbReference type="ARBA" id="ARBA00022679"/>
    </source>
</evidence>
<reference evidence="6" key="1">
    <citation type="submission" date="2022-12" db="EMBL/GenBank/DDBJ databases">
        <title>Jiella pelagia sp. nov., isolated from phosphonate enriched culture of Northwest Pacific surface seawater.</title>
        <authorList>
            <person name="Shin D.Y."/>
            <person name="Hwang C.Y."/>
        </authorList>
    </citation>
    <scope>NUCLEOTIDE SEQUENCE</scope>
    <source>
        <strain evidence="6">HL-NP1</strain>
    </source>
</reference>
<accession>A0ABY7BXP1</accession>
<dbReference type="SUPFAM" id="SSF53067">
    <property type="entry name" value="Actin-like ATPase domain"/>
    <property type="match status" value="2"/>
</dbReference>
<keyword evidence="7" id="KW-1185">Reference proteome</keyword>
<evidence type="ECO:0000256" key="1">
    <source>
        <dbReference type="ARBA" id="ARBA00009156"/>
    </source>
</evidence>
<keyword evidence="2" id="KW-0808">Transferase</keyword>
<dbReference type="CDD" id="cd07802">
    <property type="entry name" value="ASKHA_NBD_FGGY_EcLyxK-like"/>
    <property type="match status" value="1"/>
</dbReference>
<sequence>MAERLIGIDAGGTMTKVAVFDTAGREIGCESRPNKMLFPGPNRTERDPDAMWEATCEAIRLVMERTGTRPEDVAVVAPAGFGAGIFLVDAAGAVVRPGFVSTDSRSTGVIEAWRGAGLKAKVERMIQADIWPGQTLAILGWMSRHERETLPRTHRILGCKDFLRLRLTGQTATDATDAGCAGLIDTRTGQYSREALDLLGLGEWADRLPEILPSTAIAGHVTEEAARLTGLLAGTPVATGVYDVVGCSIASGLASPDQLGIVAGTFSINSTLHRRPTVDPLPTLQSPYPLDDLFIATIATPRSASNLEWFVKTMLPAEAERQRLEGGSIYDHCSALVAERLERESRMTFFPYLFGGPNGAPGGLVGAEARHDLGDVVRAIFEGIVFAHRSDVEQLLSGSEAAHPTSIRLAGGPARSSVWSQMFADALAMPLEIADGTEFGAKGTAMCGAVAVGLFPDLPAAIGSMVRIDRRFEPRPDHGARLDEAYHRYRRATQRLSEIFAEPPDKTRATLPNLVRA</sequence>
<dbReference type="Pfam" id="PF00370">
    <property type="entry name" value="FGGY_N"/>
    <property type="match status" value="1"/>
</dbReference>
<protein>
    <submittedName>
        <fullName evidence="6">Carbohydrate kinase</fullName>
    </submittedName>
</protein>
<dbReference type="InterPro" id="IPR000577">
    <property type="entry name" value="Carb_kinase_FGGY"/>
</dbReference>
<evidence type="ECO:0000256" key="3">
    <source>
        <dbReference type="ARBA" id="ARBA00022777"/>
    </source>
</evidence>
<dbReference type="InterPro" id="IPR018485">
    <property type="entry name" value="FGGY_C"/>
</dbReference>
<name>A0ABY7BXP1_9HYPH</name>
<dbReference type="PIRSF" id="PIRSF000538">
    <property type="entry name" value="GlpK"/>
    <property type="match status" value="1"/>
</dbReference>
<evidence type="ECO:0000259" key="4">
    <source>
        <dbReference type="Pfam" id="PF00370"/>
    </source>
</evidence>
<evidence type="ECO:0000259" key="5">
    <source>
        <dbReference type="Pfam" id="PF02782"/>
    </source>
</evidence>
<feature type="domain" description="Carbohydrate kinase FGGY C-terminal" evidence="5">
    <location>
        <begin position="261"/>
        <end position="451"/>
    </location>
</feature>
<evidence type="ECO:0000313" key="6">
    <source>
        <dbReference type="EMBL" id="WAP68291.1"/>
    </source>
</evidence>
<feature type="domain" description="Carbohydrate kinase FGGY N-terminal" evidence="4">
    <location>
        <begin position="6"/>
        <end position="245"/>
    </location>
</feature>
<dbReference type="RefSeq" id="WP_268880767.1">
    <property type="nucleotide sequence ID" value="NZ_CP114029.1"/>
</dbReference>
<dbReference type="InterPro" id="IPR043129">
    <property type="entry name" value="ATPase_NBD"/>
</dbReference>
<dbReference type="InterPro" id="IPR050406">
    <property type="entry name" value="FGGY_Carb_Kinase"/>
</dbReference>
<dbReference type="InterPro" id="IPR018484">
    <property type="entry name" value="FGGY_N"/>
</dbReference>
<comment type="similarity">
    <text evidence="1">Belongs to the FGGY kinase family.</text>
</comment>
<dbReference type="Gene3D" id="3.30.420.40">
    <property type="match status" value="2"/>
</dbReference>
<gene>
    <name evidence="6" type="ORF">OH818_23555</name>
</gene>
<evidence type="ECO:0000313" key="7">
    <source>
        <dbReference type="Proteomes" id="UP001164020"/>
    </source>
</evidence>
<dbReference type="EMBL" id="CP114029">
    <property type="protein sequence ID" value="WAP68291.1"/>
    <property type="molecule type" value="Genomic_DNA"/>
</dbReference>
<keyword evidence="3 6" id="KW-0418">Kinase</keyword>
<proteinExistence type="inferred from homology"/>
<dbReference type="PANTHER" id="PTHR43095:SF3">
    <property type="entry name" value="L-XYLULOSE_3-KETO-L-GULONATE KINASE"/>
    <property type="match status" value="1"/>
</dbReference>
<dbReference type="PANTHER" id="PTHR43095">
    <property type="entry name" value="SUGAR KINASE"/>
    <property type="match status" value="1"/>
</dbReference>
<dbReference type="Proteomes" id="UP001164020">
    <property type="component" value="Chromosome"/>
</dbReference>
<dbReference type="Pfam" id="PF02782">
    <property type="entry name" value="FGGY_C"/>
    <property type="match status" value="1"/>
</dbReference>
<organism evidence="6 7">
    <name type="scientific">Jiella pelagia</name>
    <dbReference type="NCBI Taxonomy" id="2986949"/>
    <lineage>
        <taxon>Bacteria</taxon>
        <taxon>Pseudomonadati</taxon>
        <taxon>Pseudomonadota</taxon>
        <taxon>Alphaproteobacteria</taxon>
        <taxon>Hyphomicrobiales</taxon>
        <taxon>Aurantimonadaceae</taxon>
        <taxon>Jiella</taxon>
    </lineage>
</organism>